<evidence type="ECO:0000313" key="15">
    <source>
        <dbReference type="Proteomes" id="UP001177744"/>
    </source>
</evidence>
<keyword evidence="4 10" id="KW-0547">Nucleotide-binding</keyword>
<evidence type="ECO:0000256" key="4">
    <source>
        <dbReference type="ARBA" id="ARBA00022741"/>
    </source>
</evidence>
<evidence type="ECO:0000256" key="7">
    <source>
        <dbReference type="ARBA" id="ARBA00023137"/>
    </source>
</evidence>
<dbReference type="PANTHER" id="PTHR24418">
    <property type="entry name" value="TYROSINE-PROTEIN KINASE"/>
    <property type="match status" value="1"/>
</dbReference>
<sequence length="718" mass="77812">MVPEAGSPWLLRLLRDIQLAQFYRSILEELNVTRPEHFDFVRPQDLDGIGMGRPAQRRLAEALKRHRLGHKPKNWVYKILGGFAPEQKETTTPPSDNPPSLPEPEGGLKCLIPDGAVCRGELLGSGCFGVVHRGLWTLPGGQSVPVAVKSLRVAAGGSVGTELRDFLREVSVMMNLEHPHLLRLHGLVLGQPLQMVSRPDHGSRTAPGGRETGGRVARAPWGRTSAHQAPCPQVMELAPLGSLHARLTAPAPAPPLPVALLCLFLRQLAAAMAYLGARGLVHRDLATRNLLLTSPCTIKVADFGLVRPLGGARGRYVMGGPRPIPYAWCAPESLRQGAFSSASDVWMFGVTLWEMFSGGKEPWAWVPPYLILQRLEKDQARLPRPPLCSRALYTLALRCWALHPADRPSFSSLEGLIQEAWPPEGRCVRDVTEPGALRMESGDSITIIEGSPSSATWKGQNSRTLKVGTFPASAVMLTDSKGSPATCPVHRGSPAWGEQRRGSVDGVRAKAKLREPPPAQGQRRNMPLQRMKGISKSLESVLSLGPCPTGGGLSPPELRKARDVPQGPPGLPPRPPFASSSSQSNQPPRERPSWPKREPLHNHPLGAPGASKATVLSGGLLPDPDLQKRVYGGEVSLKWPGVQKGLQAGVELSVHGVTHQECQAALRATGGDVVSAIQNLKVDQLFHLSSRSRADCRHILEHYQWDLSAASRYVLARP</sequence>
<reference evidence="14" key="1">
    <citation type="submission" date="2023-06" db="EMBL/GenBank/DDBJ databases">
        <title>Reference genome for the Northern bat (Eptesicus nilssonii), a most northern bat species.</title>
        <authorList>
            <person name="Laine V.N."/>
            <person name="Pulliainen A.T."/>
            <person name="Lilley T.M."/>
        </authorList>
    </citation>
    <scope>NUCLEOTIDE SEQUENCE</scope>
    <source>
        <strain evidence="14">BLF_Eptnil</strain>
        <tissue evidence="14">Kidney</tissue>
    </source>
</reference>
<dbReference type="InterPro" id="IPR020635">
    <property type="entry name" value="Tyr_kinase_cat_dom"/>
</dbReference>
<feature type="region of interest" description="Disordered" evidence="11">
    <location>
        <begin position="481"/>
        <end position="528"/>
    </location>
</feature>
<dbReference type="EC" id="2.7.10.2" evidence="1"/>
<keyword evidence="7" id="KW-0829">Tyrosine-protein kinase</keyword>
<dbReference type="Gene3D" id="2.30.30.40">
    <property type="entry name" value="SH3 Domains"/>
    <property type="match status" value="1"/>
</dbReference>
<dbReference type="Gene3D" id="3.30.200.20">
    <property type="entry name" value="Phosphorylase Kinase, domain 1"/>
    <property type="match status" value="1"/>
</dbReference>
<dbReference type="Gene3D" id="1.10.510.10">
    <property type="entry name" value="Transferase(Phosphotransferase) domain 1"/>
    <property type="match status" value="1"/>
</dbReference>
<feature type="domain" description="Protein kinase" evidence="13">
    <location>
        <begin position="117"/>
        <end position="422"/>
    </location>
</feature>
<feature type="region of interest" description="Disordered" evidence="11">
    <location>
        <begin position="86"/>
        <end position="106"/>
    </location>
</feature>
<dbReference type="CDD" id="cd09539">
    <property type="entry name" value="SAM_TNK-like"/>
    <property type="match status" value="1"/>
</dbReference>
<protein>
    <recommendedName>
        <fullName evidence="1">non-specific protein-tyrosine kinase</fullName>
        <ecNumber evidence="1">2.7.10.2</ecNumber>
    </recommendedName>
</protein>
<evidence type="ECO:0000256" key="6">
    <source>
        <dbReference type="ARBA" id="ARBA00022840"/>
    </source>
</evidence>
<comment type="catalytic activity">
    <reaction evidence="8">
        <text>L-threonyl-[protein] + ATP = O-phospho-L-threonyl-[protein] + ADP + H(+)</text>
        <dbReference type="Rhea" id="RHEA:46608"/>
        <dbReference type="Rhea" id="RHEA-COMP:11060"/>
        <dbReference type="Rhea" id="RHEA-COMP:11605"/>
        <dbReference type="ChEBI" id="CHEBI:15378"/>
        <dbReference type="ChEBI" id="CHEBI:30013"/>
        <dbReference type="ChEBI" id="CHEBI:30616"/>
        <dbReference type="ChEBI" id="CHEBI:61977"/>
        <dbReference type="ChEBI" id="CHEBI:456216"/>
        <dbReference type="EC" id="2.7.11.1"/>
    </reaction>
</comment>
<evidence type="ECO:0000256" key="5">
    <source>
        <dbReference type="ARBA" id="ARBA00022777"/>
    </source>
</evidence>
<evidence type="ECO:0000256" key="11">
    <source>
        <dbReference type="SAM" id="MobiDB-lite"/>
    </source>
</evidence>
<dbReference type="FunFam" id="3.30.200.20:FF:000400">
    <property type="entry name" value="Tyrosine kinase non receptor 1"/>
    <property type="match status" value="1"/>
</dbReference>
<dbReference type="InterPro" id="IPR001245">
    <property type="entry name" value="Ser-Thr/Tyr_kinase_cat_dom"/>
</dbReference>
<feature type="compositionally biased region" description="Basic and acidic residues" evidence="11">
    <location>
        <begin position="588"/>
        <end position="601"/>
    </location>
</feature>
<feature type="compositionally biased region" description="Pro residues" evidence="11">
    <location>
        <begin position="566"/>
        <end position="576"/>
    </location>
</feature>
<dbReference type="InterPro" id="IPR001452">
    <property type="entry name" value="SH3_domain"/>
</dbReference>
<keyword evidence="6 10" id="KW-0067">ATP-binding</keyword>
<dbReference type="InterPro" id="IPR000719">
    <property type="entry name" value="Prot_kinase_dom"/>
</dbReference>
<dbReference type="PROSITE" id="PS00109">
    <property type="entry name" value="PROTEIN_KINASE_TYR"/>
    <property type="match status" value="1"/>
</dbReference>
<feature type="region of interest" description="Disordered" evidence="11">
    <location>
        <begin position="541"/>
        <end position="623"/>
    </location>
</feature>
<dbReference type="EMBL" id="JAULJE010000020">
    <property type="protein sequence ID" value="KAK1331616.1"/>
    <property type="molecule type" value="Genomic_DNA"/>
</dbReference>
<dbReference type="PROSITE" id="PS50002">
    <property type="entry name" value="SH3"/>
    <property type="match status" value="1"/>
</dbReference>
<keyword evidence="15" id="KW-1185">Reference proteome</keyword>
<dbReference type="SUPFAM" id="SSF56112">
    <property type="entry name" value="Protein kinase-like (PK-like)"/>
    <property type="match status" value="1"/>
</dbReference>
<dbReference type="SUPFAM" id="SSF50044">
    <property type="entry name" value="SH3-domain"/>
    <property type="match status" value="1"/>
</dbReference>
<dbReference type="FunFam" id="2.30.30.40:FF:000243">
    <property type="entry name" value="Non-receptor tyrosine-protein kinase TNK1 isoform X1"/>
    <property type="match status" value="1"/>
</dbReference>
<feature type="compositionally biased region" description="Polar residues" evidence="11">
    <location>
        <begin position="578"/>
        <end position="587"/>
    </location>
</feature>
<keyword evidence="2 9" id="KW-0728">SH3 domain</keyword>
<gene>
    <name evidence="14" type="ORF">QTO34_009574</name>
</gene>
<dbReference type="InterPro" id="IPR017441">
    <property type="entry name" value="Protein_kinase_ATP_BS"/>
</dbReference>
<dbReference type="AlphaFoldDB" id="A0AA40HI43"/>
<evidence type="ECO:0000256" key="8">
    <source>
        <dbReference type="ARBA" id="ARBA00047899"/>
    </source>
</evidence>
<dbReference type="InterPro" id="IPR055175">
    <property type="entry name" value="ACK/TNK-like_SAM"/>
</dbReference>
<dbReference type="FunFam" id="1.10.510.10:FF:000080">
    <property type="entry name" value="Putative activated CDC42 kinase 1"/>
    <property type="match status" value="1"/>
</dbReference>
<dbReference type="PROSITE" id="PS00107">
    <property type="entry name" value="PROTEIN_KINASE_ATP"/>
    <property type="match status" value="1"/>
</dbReference>
<evidence type="ECO:0000259" key="13">
    <source>
        <dbReference type="PROSITE" id="PS50011"/>
    </source>
</evidence>
<comment type="caution">
    <text evidence="14">The sequence shown here is derived from an EMBL/GenBank/DDBJ whole genome shotgun (WGS) entry which is preliminary data.</text>
</comment>
<evidence type="ECO:0000256" key="2">
    <source>
        <dbReference type="ARBA" id="ARBA00022443"/>
    </source>
</evidence>
<proteinExistence type="predicted"/>
<dbReference type="InterPro" id="IPR011009">
    <property type="entry name" value="Kinase-like_dom_sf"/>
</dbReference>
<dbReference type="PRINTS" id="PR00109">
    <property type="entry name" value="TYRKINASE"/>
</dbReference>
<evidence type="ECO:0000259" key="12">
    <source>
        <dbReference type="PROSITE" id="PS50002"/>
    </source>
</evidence>
<dbReference type="PROSITE" id="PS50011">
    <property type="entry name" value="PROTEIN_KINASE_DOM"/>
    <property type="match status" value="1"/>
</dbReference>
<feature type="domain" description="SH3" evidence="12">
    <location>
        <begin position="420"/>
        <end position="480"/>
    </location>
</feature>
<dbReference type="SMART" id="SM00219">
    <property type="entry name" value="TyrKc"/>
    <property type="match status" value="1"/>
</dbReference>
<evidence type="ECO:0000256" key="9">
    <source>
        <dbReference type="PROSITE-ProRule" id="PRU00192"/>
    </source>
</evidence>
<dbReference type="InterPro" id="IPR050198">
    <property type="entry name" value="Non-receptor_tyrosine_kinases"/>
</dbReference>
<dbReference type="InterPro" id="IPR008266">
    <property type="entry name" value="Tyr_kinase_AS"/>
</dbReference>
<evidence type="ECO:0000256" key="10">
    <source>
        <dbReference type="PROSITE-ProRule" id="PRU10141"/>
    </source>
</evidence>
<accession>A0AA40HI43</accession>
<feature type="binding site" evidence="10">
    <location>
        <position position="149"/>
    </location>
    <ligand>
        <name>ATP</name>
        <dbReference type="ChEBI" id="CHEBI:30616"/>
    </ligand>
</feature>
<keyword evidence="5" id="KW-0418">Kinase</keyword>
<dbReference type="GO" id="GO:0004715">
    <property type="term" value="F:non-membrane spanning protein tyrosine kinase activity"/>
    <property type="evidence" value="ECO:0007669"/>
    <property type="project" value="UniProtKB-EC"/>
</dbReference>
<dbReference type="GO" id="GO:0004674">
    <property type="term" value="F:protein serine/threonine kinase activity"/>
    <property type="evidence" value="ECO:0007669"/>
    <property type="project" value="UniProtKB-EC"/>
</dbReference>
<evidence type="ECO:0000256" key="1">
    <source>
        <dbReference type="ARBA" id="ARBA00011903"/>
    </source>
</evidence>
<dbReference type="Pfam" id="PF07714">
    <property type="entry name" value="PK_Tyr_Ser-Thr"/>
    <property type="match status" value="2"/>
</dbReference>
<dbReference type="InterPro" id="IPR049587">
    <property type="entry name" value="TNK-like_SAM"/>
</dbReference>
<keyword evidence="3" id="KW-0808">Transferase</keyword>
<dbReference type="InterPro" id="IPR036028">
    <property type="entry name" value="SH3-like_dom_sf"/>
</dbReference>
<evidence type="ECO:0000256" key="3">
    <source>
        <dbReference type="ARBA" id="ARBA00022679"/>
    </source>
</evidence>
<dbReference type="GO" id="GO:0005524">
    <property type="term" value="F:ATP binding"/>
    <property type="evidence" value="ECO:0007669"/>
    <property type="project" value="UniProtKB-UniRule"/>
</dbReference>
<dbReference type="Proteomes" id="UP001177744">
    <property type="component" value="Unassembled WGS sequence"/>
</dbReference>
<evidence type="ECO:0000313" key="14">
    <source>
        <dbReference type="EMBL" id="KAK1331616.1"/>
    </source>
</evidence>
<name>A0AA40HI43_CNENI</name>
<feature type="region of interest" description="Disordered" evidence="11">
    <location>
        <begin position="197"/>
        <end position="217"/>
    </location>
</feature>
<dbReference type="Pfam" id="PF22931">
    <property type="entry name" value="SAM_TNK"/>
    <property type="match status" value="1"/>
</dbReference>
<organism evidence="14 15">
    <name type="scientific">Cnephaeus nilssonii</name>
    <name type="common">Northern bat</name>
    <name type="synonym">Eptesicus nilssonii</name>
    <dbReference type="NCBI Taxonomy" id="3371016"/>
    <lineage>
        <taxon>Eukaryota</taxon>
        <taxon>Metazoa</taxon>
        <taxon>Chordata</taxon>
        <taxon>Craniata</taxon>
        <taxon>Vertebrata</taxon>
        <taxon>Euteleostomi</taxon>
        <taxon>Mammalia</taxon>
        <taxon>Eutheria</taxon>
        <taxon>Laurasiatheria</taxon>
        <taxon>Chiroptera</taxon>
        <taxon>Yangochiroptera</taxon>
        <taxon>Vespertilionidae</taxon>
        <taxon>Cnephaeus</taxon>
    </lineage>
</organism>